<evidence type="ECO:0000313" key="3">
    <source>
        <dbReference type="Proteomes" id="UP000251835"/>
    </source>
</evidence>
<proteinExistence type="predicted"/>
<protein>
    <submittedName>
        <fullName evidence="2">Acetyltransferase (GNAT) family protein</fullName>
    </submittedName>
</protein>
<dbReference type="RefSeq" id="WP_116496853.1">
    <property type="nucleotide sequence ID" value="NZ_QENZ01000005.1"/>
</dbReference>
<comment type="caution">
    <text evidence="2">The sequence shown here is derived from an EMBL/GenBank/DDBJ whole genome shotgun (WGS) entry which is preliminary data.</text>
</comment>
<dbReference type="Proteomes" id="UP000251835">
    <property type="component" value="Unassembled WGS sequence"/>
</dbReference>
<dbReference type="OrthoDB" id="9127144at2"/>
<dbReference type="AlphaFoldDB" id="A0A7L4UQH5"/>
<dbReference type="SUPFAM" id="SSF55729">
    <property type="entry name" value="Acyl-CoA N-acyltransferases (Nat)"/>
    <property type="match status" value="1"/>
</dbReference>
<sequence>MSLDIKRIPIQPNSSDFEEIWDIYINSFPEEERRHRDAQENLIKEIPYYHCEGLFDSKKIIGLFFWWDFPMTRFIEHFATHTEYRNKGIGKVVMNDFMPEKDTPIILEVELPEDELQQRRIKFYQRLGFHINAIEYLQAPYRVGEPFSSLLLASYPTPLTPSLSSYFASDCLPIIYLEHYHSIRQRNRE</sequence>
<reference evidence="2 3" key="1">
    <citation type="submission" date="2018-05" db="EMBL/GenBank/DDBJ databases">
        <title>Genomic Encyclopedia of Type Strains, Phase IV (KMG-IV): sequencing the most valuable type-strain genomes for metagenomic binning, comparative biology and taxonomic classification.</title>
        <authorList>
            <person name="Goeker M."/>
        </authorList>
    </citation>
    <scope>NUCLEOTIDE SEQUENCE [LARGE SCALE GENOMIC DNA]</scope>
    <source>
        <strain evidence="2 3">DSM 28579</strain>
    </source>
</reference>
<keyword evidence="3" id="KW-1185">Reference proteome</keyword>
<feature type="domain" description="N-acetyltransferase" evidence="1">
    <location>
        <begin position="8"/>
        <end position="148"/>
    </location>
</feature>
<dbReference type="CDD" id="cd04301">
    <property type="entry name" value="NAT_SF"/>
    <property type="match status" value="1"/>
</dbReference>
<organism evidence="2 3">
    <name type="scientific">Balneicella halophila</name>
    <dbReference type="NCBI Taxonomy" id="1537566"/>
    <lineage>
        <taxon>Bacteria</taxon>
        <taxon>Pseudomonadati</taxon>
        <taxon>Bacteroidota</taxon>
        <taxon>Bacteroidia</taxon>
        <taxon>Bacteroidales</taxon>
        <taxon>Balneicellaceae</taxon>
        <taxon>Balneicella</taxon>
    </lineage>
</organism>
<evidence type="ECO:0000313" key="2">
    <source>
        <dbReference type="EMBL" id="PVX49990.1"/>
    </source>
</evidence>
<dbReference type="GO" id="GO:0016747">
    <property type="term" value="F:acyltransferase activity, transferring groups other than amino-acyl groups"/>
    <property type="evidence" value="ECO:0007669"/>
    <property type="project" value="InterPro"/>
</dbReference>
<keyword evidence="2" id="KW-0808">Transferase</keyword>
<dbReference type="PROSITE" id="PS51186">
    <property type="entry name" value="GNAT"/>
    <property type="match status" value="1"/>
</dbReference>
<name>A0A7L4UQH5_BALHA</name>
<accession>A0A7L4UQH5</accession>
<dbReference type="Pfam" id="PF13508">
    <property type="entry name" value="Acetyltransf_7"/>
    <property type="match status" value="1"/>
</dbReference>
<dbReference type="InterPro" id="IPR000182">
    <property type="entry name" value="GNAT_dom"/>
</dbReference>
<gene>
    <name evidence="2" type="ORF">C7377_1635</name>
</gene>
<evidence type="ECO:0000259" key="1">
    <source>
        <dbReference type="PROSITE" id="PS51186"/>
    </source>
</evidence>
<dbReference type="EMBL" id="QENZ01000005">
    <property type="protein sequence ID" value="PVX49990.1"/>
    <property type="molecule type" value="Genomic_DNA"/>
</dbReference>
<dbReference type="InterPro" id="IPR016181">
    <property type="entry name" value="Acyl_CoA_acyltransferase"/>
</dbReference>
<dbReference type="Gene3D" id="3.40.630.30">
    <property type="match status" value="1"/>
</dbReference>